<accession>A0ABW1M6M2</accession>
<proteinExistence type="predicted"/>
<dbReference type="RefSeq" id="WP_386402733.1">
    <property type="nucleotide sequence ID" value="NZ_JBHSPT010000075.1"/>
</dbReference>
<protein>
    <submittedName>
        <fullName evidence="1">Uncharacterized protein</fullName>
    </submittedName>
</protein>
<dbReference type="EMBL" id="JBHSPT010000075">
    <property type="protein sequence ID" value="MFC6059054.1"/>
    <property type="molecule type" value="Genomic_DNA"/>
</dbReference>
<organism evidence="1 2">
    <name type="scientific">Streptomyces pratens</name>
    <dbReference type="NCBI Taxonomy" id="887456"/>
    <lineage>
        <taxon>Bacteria</taxon>
        <taxon>Bacillati</taxon>
        <taxon>Actinomycetota</taxon>
        <taxon>Actinomycetes</taxon>
        <taxon>Kitasatosporales</taxon>
        <taxon>Streptomycetaceae</taxon>
        <taxon>Streptomyces</taxon>
    </lineage>
</organism>
<sequence length="110" mass="12583">MEMATDPTDVPRLDRTKIFTEVRPITQPRLDVPALADTVQRTDTVSGMLRALLDDTRGDEREAVRVMRRLGTRLLAEPPQGELTPFTAWQYLVNLARCTEAFLDVEQRTR</sequence>
<dbReference type="Proteomes" id="UP001596242">
    <property type="component" value="Unassembled WGS sequence"/>
</dbReference>
<name>A0ABW1M6M2_9ACTN</name>
<keyword evidence="2" id="KW-1185">Reference proteome</keyword>
<evidence type="ECO:0000313" key="2">
    <source>
        <dbReference type="Proteomes" id="UP001596242"/>
    </source>
</evidence>
<gene>
    <name evidence="1" type="ORF">ACFP50_27675</name>
</gene>
<reference evidence="2" key="1">
    <citation type="journal article" date="2019" name="Int. J. Syst. Evol. Microbiol.">
        <title>The Global Catalogue of Microorganisms (GCM) 10K type strain sequencing project: providing services to taxonomists for standard genome sequencing and annotation.</title>
        <authorList>
            <consortium name="The Broad Institute Genomics Platform"/>
            <consortium name="The Broad Institute Genome Sequencing Center for Infectious Disease"/>
            <person name="Wu L."/>
            <person name="Ma J."/>
        </authorList>
    </citation>
    <scope>NUCLEOTIDE SEQUENCE [LARGE SCALE GENOMIC DNA]</scope>
    <source>
        <strain evidence="2">JCM 12763</strain>
    </source>
</reference>
<evidence type="ECO:0000313" key="1">
    <source>
        <dbReference type="EMBL" id="MFC6059054.1"/>
    </source>
</evidence>
<comment type="caution">
    <text evidence="1">The sequence shown here is derived from an EMBL/GenBank/DDBJ whole genome shotgun (WGS) entry which is preliminary data.</text>
</comment>